<dbReference type="Pfam" id="PF13280">
    <property type="entry name" value="WYL"/>
    <property type="match status" value="1"/>
</dbReference>
<accession>A0A2S3W2C7</accession>
<dbReference type="Pfam" id="PF25583">
    <property type="entry name" value="WCX"/>
    <property type="match status" value="1"/>
</dbReference>
<evidence type="ECO:0000313" key="4">
    <source>
        <dbReference type="Proteomes" id="UP000237344"/>
    </source>
</evidence>
<keyword evidence="4" id="KW-1185">Reference proteome</keyword>
<comment type="caution">
    <text evidence="3">The sequence shown here is derived from an EMBL/GenBank/DDBJ whole genome shotgun (WGS) entry which is preliminary data.</text>
</comment>
<reference evidence="3 4" key="1">
    <citation type="submission" date="2018-01" db="EMBL/GenBank/DDBJ databases">
        <title>Draft Genome Sequence of Komagataeibacter maltaceti LMG 1529, a Vinegar Producing Acetic Acid Bacterium Isolated from Malt Vinegar Brewery Acetifiers.</title>
        <authorList>
            <person name="Zhang Q."/>
            <person name="Hollensteiner J."/>
            <person name="Poehlein A."/>
            <person name="Daniel R."/>
        </authorList>
    </citation>
    <scope>NUCLEOTIDE SEQUENCE [LARGE SCALE GENOMIC DNA]</scope>
    <source>
        <strain evidence="3 4">LMG 1529</strain>
    </source>
</reference>
<protein>
    <submittedName>
        <fullName evidence="3">Uncharacterized protein</fullName>
    </submittedName>
</protein>
<dbReference type="AlphaFoldDB" id="A0A2S3W2C7"/>
<dbReference type="PROSITE" id="PS52050">
    <property type="entry name" value="WYL"/>
    <property type="match status" value="1"/>
</dbReference>
<dbReference type="PANTHER" id="PTHR34580">
    <property type="match status" value="1"/>
</dbReference>
<evidence type="ECO:0000259" key="1">
    <source>
        <dbReference type="Pfam" id="PF13280"/>
    </source>
</evidence>
<evidence type="ECO:0000259" key="2">
    <source>
        <dbReference type="Pfam" id="PF25583"/>
    </source>
</evidence>
<proteinExistence type="predicted"/>
<feature type="domain" description="WCX" evidence="2">
    <location>
        <begin position="244"/>
        <end position="321"/>
    </location>
</feature>
<feature type="domain" description="WYL" evidence="1">
    <location>
        <begin position="150"/>
        <end position="214"/>
    </location>
</feature>
<dbReference type="InterPro" id="IPR051534">
    <property type="entry name" value="CBASS_pafABC_assoc_protein"/>
</dbReference>
<dbReference type="PANTHER" id="PTHR34580:SF1">
    <property type="entry name" value="PROTEIN PAFC"/>
    <property type="match status" value="1"/>
</dbReference>
<name>A0A2S3W2C7_9PROT</name>
<dbReference type="Proteomes" id="UP000237344">
    <property type="component" value="Unassembled WGS sequence"/>
</dbReference>
<dbReference type="OrthoDB" id="7626446at2"/>
<sequence>MRYGKFDDLLKLARKLAGSAEGMTLDEMAAEMGTTRRTVDRMRAVLEQMFPQWETVSDGHRKRFRIPGGLDGFLQMPSVDELAELRVAIATLKTKGDTTRAGLLGTLYDKVHAALRPAARLRMAPDLDALLTSESQAMQAGLRPLDDPTILETIRTALKAGCAVTFLYKTGSNRLRQVTPWGLLYGPAAYYLVAPGEGKTEPALWRLDRMHDIKLSDAPATPPPAQWDLEAFAARSFGIYQDTPHDVILRFTPEAAEDAALRHFHPTQELERLPDGSLIVRYHAGGLQEQAFYLFTWGTAVEILAPVELRTELCRLLRKALEHHEHTPGP</sequence>
<dbReference type="InterPro" id="IPR057727">
    <property type="entry name" value="WCX_dom"/>
</dbReference>
<dbReference type="EMBL" id="POTC01000012">
    <property type="protein sequence ID" value="POF63045.1"/>
    <property type="molecule type" value="Genomic_DNA"/>
</dbReference>
<evidence type="ECO:0000313" key="3">
    <source>
        <dbReference type="EMBL" id="POF63045.1"/>
    </source>
</evidence>
<gene>
    <name evidence="3" type="ORF">KMAL_12830</name>
</gene>
<dbReference type="InterPro" id="IPR026881">
    <property type="entry name" value="WYL_dom"/>
</dbReference>
<dbReference type="RefSeq" id="WP_110094915.1">
    <property type="nucleotide sequence ID" value="NZ_NKUE01000012.1"/>
</dbReference>
<organism evidence="3 4">
    <name type="scientific">Novacetimonas maltaceti</name>
    <dbReference type="NCBI Taxonomy" id="1203393"/>
    <lineage>
        <taxon>Bacteria</taxon>
        <taxon>Pseudomonadati</taxon>
        <taxon>Pseudomonadota</taxon>
        <taxon>Alphaproteobacteria</taxon>
        <taxon>Acetobacterales</taxon>
        <taxon>Acetobacteraceae</taxon>
        <taxon>Novacetimonas</taxon>
    </lineage>
</organism>